<keyword evidence="3" id="KW-1185">Reference proteome</keyword>
<evidence type="ECO:0000313" key="3">
    <source>
        <dbReference type="Proteomes" id="UP000646776"/>
    </source>
</evidence>
<feature type="transmembrane region" description="Helical" evidence="1">
    <location>
        <begin position="43"/>
        <end position="61"/>
    </location>
</feature>
<evidence type="ECO:0000313" key="2">
    <source>
        <dbReference type="EMBL" id="GGT45613.1"/>
    </source>
</evidence>
<keyword evidence="1" id="KW-0812">Transmembrane</keyword>
<accession>A0A918H8U6</accession>
<dbReference type="RefSeq" id="WP_189710436.1">
    <property type="nucleotide sequence ID" value="NZ_BMSA01000004.1"/>
</dbReference>
<gene>
    <name evidence="2" type="ORF">GCM10010226_23000</name>
</gene>
<reference evidence="2" key="1">
    <citation type="journal article" date="2014" name="Int. J. Syst. Evol. Microbiol.">
        <title>Complete genome sequence of Corynebacterium casei LMG S-19264T (=DSM 44701T), isolated from a smear-ripened cheese.</title>
        <authorList>
            <consortium name="US DOE Joint Genome Institute (JGI-PGF)"/>
            <person name="Walter F."/>
            <person name="Albersmeier A."/>
            <person name="Kalinowski J."/>
            <person name="Ruckert C."/>
        </authorList>
    </citation>
    <scope>NUCLEOTIDE SEQUENCE</scope>
    <source>
        <strain evidence="2">JCM 4125</strain>
    </source>
</reference>
<dbReference type="Proteomes" id="UP000646776">
    <property type="component" value="Unassembled WGS sequence"/>
</dbReference>
<reference evidence="2" key="2">
    <citation type="submission" date="2020-09" db="EMBL/GenBank/DDBJ databases">
        <authorList>
            <person name="Sun Q."/>
            <person name="Ohkuma M."/>
        </authorList>
    </citation>
    <scope>NUCLEOTIDE SEQUENCE</scope>
    <source>
        <strain evidence="2">JCM 4125</strain>
    </source>
</reference>
<comment type="caution">
    <text evidence="2">The sequence shown here is derived from an EMBL/GenBank/DDBJ whole genome shotgun (WGS) entry which is preliminary data.</text>
</comment>
<dbReference type="EMBL" id="BMSA01000004">
    <property type="protein sequence ID" value="GGT45613.1"/>
    <property type="molecule type" value="Genomic_DNA"/>
</dbReference>
<feature type="transmembrane region" description="Helical" evidence="1">
    <location>
        <begin position="68"/>
        <end position="88"/>
    </location>
</feature>
<proteinExistence type="predicted"/>
<keyword evidence="1" id="KW-0472">Membrane</keyword>
<sequence>MSRSERSPLLLAGLLAGMGVAHFAVPRQFDAIIPKALPGSPRTWTYASGVAELALAAGVALPRTRKPAALAAAALFVGVFPANVKMALDWRDRPTPLKAAAFGRLPLQVPLVLWARGVARGAEGK</sequence>
<dbReference type="AlphaFoldDB" id="A0A918H8U6"/>
<organism evidence="2 3">
    <name type="scientific">Streptomyces phaeofaciens</name>
    <dbReference type="NCBI Taxonomy" id="68254"/>
    <lineage>
        <taxon>Bacteria</taxon>
        <taxon>Bacillati</taxon>
        <taxon>Actinomycetota</taxon>
        <taxon>Actinomycetes</taxon>
        <taxon>Kitasatosporales</taxon>
        <taxon>Streptomycetaceae</taxon>
        <taxon>Streptomyces</taxon>
    </lineage>
</organism>
<name>A0A918H8U6_9ACTN</name>
<keyword evidence="1" id="KW-1133">Transmembrane helix</keyword>
<dbReference type="PANTHER" id="PTHR36974">
    <property type="entry name" value="MEMBRANE PROTEIN-RELATED"/>
    <property type="match status" value="1"/>
</dbReference>
<evidence type="ECO:0000256" key="1">
    <source>
        <dbReference type="SAM" id="Phobius"/>
    </source>
</evidence>
<dbReference type="PANTHER" id="PTHR36974:SF1">
    <property type="entry name" value="DOXX FAMILY MEMBRANE PROTEIN"/>
    <property type="match status" value="1"/>
</dbReference>
<protein>
    <submittedName>
        <fullName evidence="2">Membrane protein</fullName>
    </submittedName>
</protein>